<keyword evidence="2" id="KW-1185">Reference proteome</keyword>
<comment type="caution">
    <text evidence="1">The sequence shown here is derived from an EMBL/GenBank/DDBJ whole genome shotgun (WGS) entry which is preliminary data.</text>
</comment>
<name>A0ACC1TXC7_9AGAR</name>
<organism evidence="1 2">
    <name type="scientific">Lentinula aff. lateritia</name>
    <dbReference type="NCBI Taxonomy" id="2804960"/>
    <lineage>
        <taxon>Eukaryota</taxon>
        <taxon>Fungi</taxon>
        <taxon>Dikarya</taxon>
        <taxon>Basidiomycota</taxon>
        <taxon>Agaricomycotina</taxon>
        <taxon>Agaricomycetes</taxon>
        <taxon>Agaricomycetidae</taxon>
        <taxon>Agaricales</taxon>
        <taxon>Marasmiineae</taxon>
        <taxon>Omphalotaceae</taxon>
        <taxon>Lentinula</taxon>
    </lineage>
</organism>
<evidence type="ECO:0000313" key="2">
    <source>
        <dbReference type="Proteomes" id="UP001163835"/>
    </source>
</evidence>
<dbReference type="EMBL" id="MU795158">
    <property type="protein sequence ID" value="KAJ3809425.1"/>
    <property type="molecule type" value="Genomic_DNA"/>
</dbReference>
<protein>
    <submittedName>
        <fullName evidence="1">Uncharacterized protein</fullName>
    </submittedName>
</protein>
<gene>
    <name evidence="1" type="ORF">F5876DRAFT_43859</name>
</gene>
<proteinExistence type="predicted"/>
<evidence type="ECO:0000313" key="1">
    <source>
        <dbReference type="EMBL" id="KAJ3809425.1"/>
    </source>
</evidence>
<sequence>MASRISTPLSSVRAAVPTPNLALLPSQALAKLTSISTKTLSLLLERQRISTMSSSPLSNGLSNNTLHLEQIQTNLASLRNGILELEAVSRTAGGSQSQVEAVKLLRKQYERMRGMLLVDSQGVEKPDLFSSLTSPSNASLAPLIGTPPPRSPSPSIPDYNGPFTPYTDDPQRPPSPPSPNALLQTQKQLIDTQDTHLSALSDSISRHHNLSLQINSELDTHHGLLQELDTELDQTEGRLSGARRRLDRVGRGLKGNGSTVCIGMLILVLLVLIIAFKT</sequence>
<dbReference type="Proteomes" id="UP001163835">
    <property type="component" value="Unassembled WGS sequence"/>
</dbReference>
<accession>A0ACC1TXC7</accession>
<reference evidence="1" key="1">
    <citation type="submission" date="2022-09" db="EMBL/GenBank/DDBJ databases">
        <title>A Global Phylogenomic Analysis of the Shiitake Genus Lentinula.</title>
        <authorList>
            <consortium name="DOE Joint Genome Institute"/>
            <person name="Sierra-Patev S."/>
            <person name="Min B."/>
            <person name="Naranjo-Ortiz M."/>
            <person name="Looney B."/>
            <person name="Konkel Z."/>
            <person name="Slot J.C."/>
            <person name="Sakamoto Y."/>
            <person name="Steenwyk J.L."/>
            <person name="Rokas A."/>
            <person name="Carro J."/>
            <person name="Camarero S."/>
            <person name="Ferreira P."/>
            <person name="Molpeceres G."/>
            <person name="Ruiz-Duenas F.J."/>
            <person name="Serrano A."/>
            <person name="Henrissat B."/>
            <person name="Drula E."/>
            <person name="Hughes K.W."/>
            <person name="Mata J.L."/>
            <person name="Ishikawa N.K."/>
            <person name="Vargas-Isla R."/>
            <person name="Ushijima S."/>
            <person name="Smith C.A."/>
            <person name="Ahrendt S."/>
            <person name="Andreopoulos W."/>
            <person name="He G."/>
            <person name="Labutti K."/>
            <person name="Lipzen A."/>
            <person name="Ng V."/>
            <person name="Riley R."/>
            <person name="Sandor L."/>
            <person name="Barry K."/>
            <person name="Martinez A.T."/>
            <person name="Xiao Y."/>
            <person name="Gibbons J.G."/>
            <person name="Terashima K."/>
            <person name="Grigoriev I.V."/>
            <person name="Hibbett D.S."/>
        </authorList>
    </citation>
    <scope>NUCLEOTIDE SEQUENCE</scope>
    <source>
        <strain evidence="1">TMI1499</strain>
    </source>
</reference>